<dbReference type="GO" id="GO:0005506">
    <property type="term" value="F:iron ion binding"/>
    <property type="evidence" value="ECO:0007669"/>
    <property type="project" value="InterPro"/>
</dbReference>
<dbReference type="EMBL" id="AYKF01000081">
    <property type="protein sequence ID" value="ROO29358.1"/>
    <property type="molecule type" value="Genomic_DNA"/>
</dbReference>
<dbReference type="AlphaFoldDB" id="A0A423PUU1"/>
<accession>A0A423PUU1</accession>
<dbReference type="GO" id="GO:0016491">
    <property type="term" value="F:oxidoreductase activity"/>
    <property type="evidence" value="ECO:0007669"/>
    <property type="project" value="UniProtKB-KW"/>
</dbReference>
<name>A0A423PUU1_9GAMM</name>
<evidence type="ECO:0000259" key="4">
    <source>
        <dbReference type="SMART" id="SM01008"/>
    </source>
</evidence>
<dbReference type="Gene3D" id="3.30.530.20">
    <property type="match status" value="1"/>
</dbReference>
<dbReference type="Proteomes" id="UP000285123">
    <property type="component" value="Unassembled WGS sequence"/>
</dbReference>
<dbReference type="CDD" id="cd05018">
    <property type="entry name" value="CoxG"/>
    <property type="match status" value="1"/>
</dbReference>
<dbReference type="InterPro" id="IPR037165">
    <property type="entry name" value="AldOxase/xan_DH_Mopterin-bd_sf"/>
</dbReference>
<dbReference type="SUPFAM" id="SSF55961">
    <property type="entry name" value="Bet v1-like"/>
    <property type="match status" value="1"/>
</dbReference>
<evidence type="ECO:0000256" key="2">
    <source>
        <dbReference type="ARBA" id="ARBA00022505"/>
    </source>
</evidence>
<gene>
    <name evidence="5" type="ORF">SAHL_09290</name>
</gene>
<dbReference type="SUPFAM" id="SSF54665">
    <property type="entry name" value="CO dehydrogenase molybdoprotein N-domain-like"/>
    <property type="match status" value="1"/>
</dbReference>
<sequence>MQAQSTVEALGRFAECGYARERVEDNALLRGAGRFGDDLATTAGTLQAAVLRSPHAHARLRKLDITSALAIDGVHAVLTGEDVREWAAPFAVGVRQPMQHWCLAVDKVRYVGEPVAVVVARDRYVAEDALDAVEADYELLDPVVDPEVAAQADAPVLHEGVGANVVNDRHFSYGSPDKAFAEAAHRIALKVRYPRSSCTPIECYVVIADYDVAAGTYDVTANFQGPFALHSVMARALKVGASGLRLRTPPDSGGSFGIKQGVFAYVVLMALAARKAGAPVKWVEDRLEHLQASSSATNRVTEIEAAVSAEGRISALRYDQLDDCGAYLRAPEPATFYRMHGTLTGAYDIQHLEARNRVVLTNKTPTGLNRGFGGPQVYYALERLMQRIAVALDLDPLEVIRRNLVPADAFPYRAPAGSLLDSGNYQSAIEKGAAEGGLDELKQRRDAARREGRLYGIGYCAVVEPSISNMGYITTAMTPAEREKAGPKNGAVATATVGVDPLGGVTVHVSSTPQGQGHRTVAAQVVADVLGLEFETITVNVELDTQKDPWSNASGNYSSRFAGAVAGTVHEAASRIRKRVAAIAAHQFEVDASCIRFGDGRVTVADDDRLSTSFRRMAGTAHWAPALLPEGEPGGLRETAFWSPPQLAAPDVNDHINSSLCYGFVFDYCGVEIDKVTGRVRLDRYVTLHDAGRILNPAVLDGQVRGGFAQGLGAALMEKFEYGADGSFQAGTLADYLIPTTMEVPEPVILHMETPSPFTPLGAKGAGEGNNMSTPVCIANAVADALGESDIELPLTPSRVRAMIGIDEPDAPEGLEPIKPAAGSGSALQASDSVDMPGDPATVFDAMLDPKILAKIIPGCHDLQAVGDNAYKADVTVGVGMIRARYKADVNLSELEPPHALKLSGVGRSAMGTAEGSARVRLTAIEGNRTRLDYDYEAAIGGKFAAVGARMLQGAARVIIGQIFSRLAVELGGGSNAGSWMKRIVDLFRRLFGRSKK</sequence>
<dbReference type="PANTHER" id="PTHR11908:SF132">
    <property type="entry name" value="ALDEHYDE OXIDASE 1-RELATED"/>
    <property type="match status" value="1"/>
</dbReference>
<dbReference type="Pfam" id="PF01315">
    <property type="entry name" value="Ald_Xan_dh_C"/>
    <property type="match status" value="1"/>
</dbReference>
<dbReference type="InterPro" id="IPR000674">
    <property type="entry name" value="Ald_Oxase/Xan_DH_a/b"/>
</dbReference>
<dbReference type="InterPro" id="IPR016208">
    <property type="entry name" value="Ald_Oxase/xanthine_DH-like"/>
</dbReference>
<keyword evidence="2" id="KW-0500">Molybdenum</keyword>
<feature type="domain" description="Aldehyde oxidase/xanthine dehydrogenase a/b hammerhead" evidence="4">
    <location>
        <begin position="30"/>
        <end position="141"/>
    </location>
</feature>
<dbReference type="InterPro" id="IPR036856">
    <property type="entry name" value="Ald_Oxase/Xan_DH_a/b_sf"/>
</dbReference>
<dbReference type="InterPro" id="IPR010419">
    <property type="entry name" value="CO_DH_gsu"/>
</dbReference>
<evidence type="ECO:0000313" key="5">
    <source>
        <dbReference type="EMBL" id="ROO29358.1"/>
    </source>
</evidence>
<dbReference type="RefSeq" id="WP_123591138.1">
    <property type="nucleotide sequence ID" value="NZ_AYKF01000081.1"/>
</dbReference>
<dbReference type="Gene3D" id="3.30.365.10">
    <property type="entry name" value="Aldehyde oxidase/xanthine dehydrogenase, molybdopterin binding domain"/>
    <property type="match status" value="4"/>
</dbReference>
<organism evidence="5 6">
    <name type="scientific">Salinisphaera orenii YIM 95161</name>
    <dbReference type="NCBI Taxonomy" id="1051139"/>
    <lineage>
        <taxon>Bacteria</taxon>
        <taxon>Pseudomonadati</taxon>
        <taxon>Pseudomonadota</taxon>
        <taxon>Gammaproteobacteria</taxon>
        <taxon>Salinisphaerales</taxon>
        <taxon>Salinisphaeraceae</taxon>
        <taxon>Salinisphaera</taxon>
    </lineage>
</organism>
<dbReference type="Pfam" id="PF20256">
    <property type="entry name" value="MoCoBD_2"/>
    <property type="match status" value="1"/>
</dbReference>
<evidence type="ECO:0000256" key="3">
    <source>
        <dbReference type="ARBA" id="ARBA00023002"/>
    </source>
</evidence>
<dbReference type="PANTHER" id="PTHR11908">
    <property type="entry name" value="XANTHINE DEHYDROGENASE"/>
    <property type="match status" value="1"/>
</dbReference>
<evidence type="ECO:0000313" key="6">
    <source>
        <dbReference type="Proteomes" id="UP000285123"/>
    </source>
</evidence>
<keyword evidence="3" id="KW-0560">Oxidoreductase</keyword>
<dbReference type="Pfam" id="PF06240">
    <property type="entry name" value="COXG"/>
    <property type="match status" value="1"/>
</dbReference>
<dbReference type="SMART" id="SM01008">
    <property type="entry name" value="Ald_Xan_dh_C"/>
    <property type="match status" value="1"/>
</dbReference>
<dbReference type="InterPro" id="IPR023393">
    <property type="entry name" value="START-like_dom_sf"/>
</dbReference>
<dbReference type="OrthoDB" id="6177861at2"/>
<dbReference type="SUPFAM" id="SSF56003">
    <property type="entry name" value="Molybdenum cofactor-binding domain"/>
    <property type="match status" value="1"/>
</dbReference>
<dbReference type="InterPro" id="IPR008274">
    <property type="entry name" value="AldOxase/xan_DH_MoCoBD1"/>
</dbReference>
<dbReference type="Gene3D" id="3.90.1170.50">
    <property type="entry name" value="Aldehyde oxidase/xanthine dehydrogenase, a/b hammerhead"/>
    <property type="match status" value="1"/>
</dbReference>
<protein>
    <submittedName>
        <fullName evidence="5">Carbon monoxide dehydrogenase</fullName>
    </submittedName>
</protein>
<comment type="similarity">
    <text evidence="1">Belongs to the xanthine dehydrogenase family.</text>
</comment>
<evidence type="ECO:0000256" key="1">
    <source>
        <dbReference type="ARBA" id="ARBA00006849"/>
    </source>
</evidence>
<comment type="caution">
    <text evidence="5">The sequence shown here is derived from an EMBL/GenBank/DDBJ whole genome shotgun (WGS) entry which is preliminary data.</text>
</comment>
<dbReference type="InterPro" id="IPR046867">
    <property type="entry name" value="AldOxase/xan_DH_MoCoBD2"/>
</dbReference>
<proteinExistence type="inferred from homology"/>
<reference evidence="5 6" key="1">
    <citation type="submission" date="2013-10" db="EMBL/GenBank/DDBJ databases">
        <title>Salinisphaera halophila YIM 95161 Genome Sequencing.</title>
        <authorList>
            <person name="Lai Q."/>
            <person name="Li C."/>
            <person name="Shao Z."/>
        </authorList>
    </citation>
    <scope>NUCLEOTIDE SEQUENCE [LARGE SCALE GENOMIC DNA]</scope>
    <source>
        <strain evidence="5 6">YIM 95161</strain>
    </source>
</reference>
<dbReference type="Pfam" id="PF02738">
    <property type="entry name" value="MoCoBD_1"/>
    <property type="match status" value="1"/>
</dbReference>